<keyword evidence="5" id="KW-1185">Reference proteome</keyword>
<dbReference type="InterPro" id="IPR015797">
    <property type="entry name" value="NUDIX_hydrolase-like_dom_sf"/>
</dbReference>
<evidence type="ECO:0000256" key="1">
    <source>
        <dbReference type="ARBA" id="ARBA00001946"/>
    </source>
</evidence>
<dbReference type="PANTHER" id="PTHR43046:SF14">
    <property type="entry name" value="MUTT_NUDIX FAMILY PROTEIN"/>
    <property type="match status" value="1"/>
</dbReference>
<evidence type="ECO:0000259" key="3">
    <source>
        <dbReference type="PROSITE" id="PS51462"/>
    </source>
</evidence>
<protein>
    <submittedName>
        <fullName evidence="4">DNA mismatch repair protein MutT</fullName>
    </submittedName>
</protein>
<name>A0A7R7DL60_9ACTN</name>
<dbReference type="CDD" id="cd04690">
    <property type="entry name" value="NUDIX_Hydrolase"/>
    <property type="match status" value="1"/>
</dbReference>
<proteinExistence type="predicted"/>
<evidence type="ECO:0000313" key="5">
    <source>
        <dbReference type="Proteomes" id="UP000611640"/>
    </source>
</evidence>
<dbReference type="PROSITE" id="PS00893">
    <property type="entry name" value="NUDIX_BOX"/>
    <property type="match status" value="1"/>
</dbReference>
<comment type="cofactor">
    <cofactor evidence="1">
        <name>Mg(2+)</name>
        <dbReference type="ChEBI" id="CHEBI:18420"/>
    </cofactor>
</comment>
<dbReference type="Gene3D" id="3.90.79.10">
    <property type="entry name" value="Nucleoside Triphosphate Pyrophosphohydrolase"/>
    <property type="match status" value="1"/>
</dbReference>
<accession>A0A7R7DL60</accession>
<gene>
    <name evidence="4" type="ORF">Athai_10990</name>
</gene>
<dbReference type="KEGG" id="atl:Athai_10990"/>
<dbReference type="InterPro" id="IPR000086">
    <property type="entry name" value="NUDIX_hydrolase_dom"/>
</dbReference>
<feature type="domain" description="Nudix hydrolase" evidence="3">
    <location>
        <begin position="1"/>
        <end position="108"/>
    </location>
</feature>
<dbReference type="PROSITE" id="PS51462">
    <property type="entry name" value="NUDIX"/>
    <property type="match status" value="1"/>
</dbReference>
<dbReference type="Pfam" id="PF00293">
    <property type="entry name" value="NUDIX"/>
    <property type="match status" value="1"/>
</dbReference>
<organism evidence="4 5">
    <name type="scientific">Actinocatenispora thailandica</name>
    <dbReference type="NCBI Taxonomy" id="227318"/>
    <lineage>
        <taxon>Bacteria</taxon>
        <taxon>Bacillati</taxon>
        <taxon>Actinomycetota</taxon>
        <taxon>Actinomycetes</taxon>
        <taxon>Micromonosporales</taxon>
        <taxon>Micromonosporaceae</taxon>
        <taxon>Actinocatenispora</taxon>
    </lineage>
</organism>
<dbReference type="PANTHER" id="PTHR43046">
    <property type="entry name" value="GDP-MANNOSE MANNOSYL HYDROLASE"/>
    <property type="match status" value="1"/>
</dbReference>
<reference evidence="4 5" key="1">
    <citation type="submission" date="2020-08" db="EMBL/GenBank/DDBJ databases">
        <title>Whole genome shotgun sequence of Actinocatenispora thailandica NBRC 105041.</title>
        <authorList>
            <person name="Komaki H."/>
            <person name="Tamura T."/>
        </authorList>
    </citation>
    <scope>NUCLEOTIDE SEQUENCE [LARGE SCALE GENOMIC DNA]</scope>
    <source>
        <strain evidence="4 5">NBRC 105041</strain>
    </source>
</reference>
<evidence type="ECO:0000256" key="2">
    <source>
        <dbReference type="ARBA" id="ARBA00022801"/>
    </source>
</evidence>
<dbReference type="AlphaFoldDB" id="A0A7R7DL60"/>
<dbReference type="EMBL" id="AP023355">
    <property type="protein sequence ID" value="BCJ33596.1"/>
    <property type="molecule type" value="Genomic_DNA"/>
</dbReference>
<dbReference type="GO" id="GO:0016787">
    <property type="term" value="F:hydrolase activity"/>
    <property type="evidence" value="ECO:0007669"/>
    <property type="project" value="UniProtKB-KW"/>
</dbReference>
<dbReference type="Proteomes" id="UP000611640">
    <property type="component" value="Chromosome"/>
</dbReference>
<dbReference type="SUPFAM" id="SSF55811">
    <property type="entry name" value="Nudix"/>
    <property type="match status" value="1"/>
</dbReference>
<dbReference type="InterPro" id="IPR020084">
    <property type="entry name" value="NUDIX_hydrolase_CS"/>
</dbReference>
<evidence type="ECO:0000313" key="4">
    <source>
        <dbReference type="EMBL" id="BCJ33596.1"/>
    </source>
</evidence>
<sequence length="113" mass="12815">MARNTGRRLFYLPGGRREAGESRAETLVREAHEELGVRIDPTTMRHFGTWVAMGDARPELFRMVCFTASYAGEPRPLGEIAELGWFGYRDYARVTVAEQYVFDALRADGRLGD</sequence>
<keyword evidence="2" id="KW-0378">Hydrolase</keyword>